<reference evidence="2 3" key="1">
    <citation type="submission" date="2016-09" db="EMBL/GenBank/DDBJ databases">
        <title>The draft genome of Dichanthelium oligosanthes: A C3 panicoid grass species.</title>
        <authorList>
            <person name="Studer A.J."/>
            <person name="Schnable J.C."/>
            <person name="Brutnell T.P."/>
        </authorList>
    </citation>
    <scope>NUCLEOTIDE SEQUENCE [LARGE SCALE GENOMIC DNA]</scope>
    <source>
        <strain evidence="3">cv. Kellogg 1175</strain>
        <tissue evidence="2">Leaf</tissue>
    </source>
</reference>
<keyword evidence="3" id="KW-1185">Reference proteome</keyword>
<keyword evidence="1" id="KW-0812">Transmembrane</keyword>
<organism evidence="2 3">
    <name type="scientific">Dichanthelium oligosanthes</name>
    <dbReference type="NCBI Taxonomy" id="888268"/>
    <lineage>
        <taxon>Eukaryota</taxon>
        <taxon>Viridiplantae</taxon>
        <taxon>Streptophyta</taxon>
        <taxon>Embryophyta</taxon>
        <taxon>Tracheophyta</taxon>
        <taxon>Spermatophyta</taxon>
        <taxon>Magnoliopsida</taxon>
        <taxon>Liliopsida</taxon>
        <taxon>Poales</taxon>
        <taxon>Poaceae</taxon>
        <taxon>PACMAD clade</taxon>
        <taxon>Panicoideae</taxon>
        <taxon>Panicodae</taxon>
        <taxon>Paniceae</taxon>
        <taxon>Dichantheliinae</taxon>
        <taxon>Dichanthelium</taxon>
    </lineage>
</organism>
<name>A0A1E5UM10_9POAL</name>
<dbReference type="SUPFAM" id="SSF52058">
    <property type="entry name" value="L domain-like"/>
    <property type="match status" value="1"/>
</dbReference>
<keyword evidence="1" id="KW-0472">Membrane</keyword>
<dbReference type="Proteomes" id="UP000095767">
    <property type="component" value="Unassembled WGS sequence"/>
</dbReference>
<feature type="transmembrane region" description="Helical" evidence="1">
    <location>
        <begin position="218"/>
        <end position="238"/>
    </location>
</feature>
<gene>
    <name evidence="2" type="ORF">BAE44_0025067</name>
</gene>
<evidence type="ECO:0000256" key="1">
    <source>
        <dbReference type="SAM" id="Phobius"/>
    </source>
</evidence>
<dbReference type="Gene3D" id="3.80.10.10">
    <property type="entry name" value="Ribonuclease Inhibitor"/>
    <property type="match status" value="1"/>
</dbReference>
<comment type="caution">
    <text evidence="2">The sequence shown here is derived from an EMBL/GenBank/DDBJ whole genome shotgun (WGS) entry which is preliminary data.</text>
</comment>
<accession>A0A1E5UM10</accession>
<dbReference type="OrthoDB" id="693657at2759"/>
<protein>
    <submittedName>
        <fullName evidence="2">Uncharacterized protein</fullName>
    </submittedName>
</protein>
<dbReference type="InterPro" id="IPR032675">
    <property type="entry name" value="LRR_dom_sf"/>
</dbReference>
<keyword evidence="1" id="KW-1133">Transmembrane helix</keyword>
<sequence>MDSIKKIDAGLYGGTRAFPRLEQFYIDDMECLEEWNTAYSSDEDCPPVFPCLRYVGIRDCPRLRIKQCLPPSIDDLRVYSSDNIISSCQNTGLARCCLEVECCVLPLIRWSLLFNFPFLEKLARNCSDLTCSPPDFLQGLTSLRTLTVTGCQSIVSLPERLGDLTSLKILDIRDCMRIKSLPDSIQKLTGLERLAIRGCPELIQWCKSRKNEMKLPHIKNMVCALTISIVFLFVISAWDLFYGAYLRGFIYLA</sequence>
<evidence type="ECO:0000313" key="2">
    <source>
        <dbReference type="EMBL" id="OEL13914.1"/>
    </source>
</evidence>
<dbReference type="PANTHER" id="PTHR47186">
    <property type="entry name" value="LEUCINE-RICH REPEAT-CONTAINING PROTEIN 57"/>
    <property type="match status" value="1"/>
</dbReference>
<dbReference type="EMBL" id="LWDX02071853">
    <property type="protein sequence ID" value="OEL13914.1"/>
    <property type="molecule type" value="Genomic_DNA"/>
</dbReference>
<dbReference type="STRING" id="888268.A0A1E5UM10"/>
<dbReference type="PANTHER" id="PTHR47186:SF3">
    <property type="entry name" value="OS09G0267800 PROTEIN"/>
    <property type="match status" value="1"/>
</dbReference>
<evidence type="ECO:0000313" key="3">
    <source>
        <dbReference type="Proteomes" id="UP000095767"/>
    </source>
</evidence>
<proteinExistence type="predicted"/>
<dbReference type="AlphaFoldDB" id="A0A1E5UM10"/>